<dbReference type="RefSeq" id="WP_159061661.1">
    <property type="nucleotide sequence ID" value="NZ_JBIRUT010000005.1"/>
</dbReference>
<protein>
    <submittedName>
        <fullName evidence="1">Uncharacterized protein</fullName>
    </submittedName>
</protein>
<name>A0ABW7V6X2_STROI</name>
<keyword evidence="2" id="KW-1185">Reference proteome</keyword>
<gene>
    <name evidence="1" type="ORF">ACH49L_09510</name>
</gene>
<accession>A0ABW7V6X2</accession>
<dbReference type="Proteomes" id="UP001611397">
    <property type="component" value="Unassembled WGS sequence"/>
</dbReference>
<dbReference type="EMBL" id="JBIRWM010000003">
    <property type="protein sequence ID" value="MFI2155913.1"/>
    <property type="molecule type" value="Genomic_DNA"/>
</dbReference>
<evidence type="ECO:0000313" key="2">
    <source>
        <dbReference type="Proteomes" id="UP001611397"/>
    </source>
</evidence>
<proteinExistence type="predicted"/>
<reference evidence="1 2" key="1">
    <citation type="submission" date="2024-10" db="EMBL/GenBank/DDBJ databases">
        <title>The Natural Products Discovery Center: Release of the First 8490 Sequenced Strains for Exploring Actinobacteria Biosynthetic Diversity.</title>
        <authorList>
            <person name="Kalkreuter E."/>
            <person name="Kautsar S.A."/>
            <person name="Yang D."/>
            <person name="Bader C.D."/>
            <person name="Teijaro C.N."/>
            <person name="Fluegel L."/>
            <person name="Davis C.M."/>
            <person name="Simpson J.R."/>
            <person name="Lauterbach L."/>
            <person name="Steele A.D."/>
            <person name="Gui C."/>
            <person name="Meng S."/>
            <person name="Li G."/>
            <person name="Viehrig K."/>
            <person name="Ye F."/>
            <person name="Su P."/>
            <person name="Kiefer A.F."/>
            <person name="Nichols A."/>
            <person name="Cepeda A.J."/>
            <person name="Yan W."/>
            <person name="Fan B."/>
            <person name="Jiang Y."/>
            <person name="Adhikari A."/>
            <person name="Zheng C.-J."/>
            <person name="Schuster L."/>
            <person name="Cowan T.M."/>
            <person name="Smanski M.J."/>
            <person name="Chevrette M.G."/>
            <person name="De Carvalho L.P.S."/>
            <person name="Shen B."/>
        </authorList>
    </citation>
    <scope>NUCLEOTIDE SEQUENCE [LARGE SCALE GENOMIC DNA]</scope>
    <source>
        <strain evidence="1 2">NPDC020295</strain>
    </source>
</reference>
<evidence type="ECO:0000313" key="1">
    <source>
        <dbReference type="EMBL" id="MFI2155913.1"/>
    </source>
</evidence>
<comment type="caution">
    <text evidence="1">The sequence shown here is derived from an EMBL/GenBank/DDBJ whole genome shotgun (WGS) entry which is preliminary data.</text>
</comment>
<organism evidence="1 2">
    <name type="scientific">Streptomyces olivaceoviridis</name>
    <name type="common">Streptomyces corchorusii</name>
    <dbReference type="NCBI Taxonomy" id="1921"/>
    <lineage>
        <taxon>Bacteria</taxon>
        <taxon>Bacillati</taxon>
        <taxon>Actinomycetota</taxon>
        <taxon>Actinomycetes</taxon>
        <taxon>Kitasatosporales</taxon>
        <taxon>Streptomycetaceae</taxon>
        <taxon>Streptomyces</taxon>
    </lineage>
</organism>
<sequence>MALHRLGTAAPRTPSAWAWRAPVAGDSSPNLRLRCARAGVVATSGSTSRRVGVRRLVATSPRAARMARRG</sequence>